<evidence type="ECO:0000259" key="3">
    <source>
        <dbReference type="Pfam" id="PF06251"/>
    </source>
</evidence>
<dbReference type="Pfam" id="PF06082">
    <property type="entry name" value="YjbH"/>
    <property type="match status" value="1"/>
</dbReference>
<evidence type="ECO:0000256" key="2">
    <source>
        <dbReference type="SAM" id="SignalP"/>
    </source>
</evidence>
<dbReference type="EMBL" id="QQAV01000002">
    <property type="protein sequence ID" value="RDI27111.1"/>
    <property type="molecule type" value="Genomic_DNA"/>
</dbReference>
<reference evidence="4 5" key="1">
    <citation type="submission" date="2018-07" db="EMBL/GenBank/DDBJ databases">
        <title>Genomic Encyclopedia of Type Strains, Phase IV (KMG-IV): sequencing the most valuable type-strain genomes for metagenomic binning, comparative biology and taxonomic classification.</title>
        <authorList>
            <person name="Goeker M."/>
        </authorList>
    </citation>
    <scope>NUCLEOTIDE SEQUENCE [LARGE SCALE GENOMIC DNA]</scope>
    <source>
        <strain evidence="4 5">DSM 21352</strain>
    </source>
</reference>
<dbReference type="Gene3D" id="3.10.560.10">
    <property type="entry name" value="Outer membrane lipoprotein wza domain like"/>
    <property type="match status" value="1"/>
</dbReference>
<organism evidence="4 5">
    <name type="scientific">Pseudacidovorax intermedius</name>
    <dbReference type="NCBI Taxonomy" id="433924"/>
    <lineage>
        <taxon>Bacteria</taxon>
        <taxon>Pseudomonadati</taxon>
        <taxon>Pseudomonadota</taxon>
        <taxon>Betaproteobacteria</taxon>
        <taxon>Burkholderiales</taxon>
        <taxon>Comamonadaceae</taxon>
        <taxon>Pseudacidovorax</taxon>
    </lineage>
</organism>
<feature type="domain" description="Capsule biosynthesis GfcC-like C-terminal" evidence="3">
    <location>
        <begin position="166"/>
        <end position="225"/>
    </location>
</feature>
<name>A0A370FIW9_9BURK</name>
<keyword evidence="5" id="KW-1185">Reference proteome</keyword>
<proteinExistence type="predicted"/>
<evidence type="ECO:0000313" key="5">
    <source>
        <dbReference type="Proteomes" id="UP000255265"/>
    </source>
</evidence>
<dbReference type="Pfam" id="PF06251">
    <property type="entry name" value="Caps_syn_GfcC_C"/>
    <property type="match status" value="1"/>
</dbReference>
<feature type="signal peptide" evidence="2">
    <location>
        <begin position="1"/>
        <end position="31"/>
    </location>
</feature>
<feature type="region of interest" description="Disordered" evidence="1">
    <location>
        <begin position="660"/>
        <end position="684"/>
    </location>
</feature>
<evidence type="ECO:0000256" key="1">
    <source>
        <dbReference type="SAM" id="MobiDB-lite"/>
    </source>
</evidence>
<dbReference type="RefSeq" id="WP_114802528.1">
    <property type="nucleotide sequence ID" value="NZ_QQAV01000002.1"/>
</dbReference>
<keyword evidence="2" id="KW-0732">Signal</keyword>
<comment type="caution">
    <text evidence="4">The sequence shown here is derived from an EMBL/GenBank/DDBJ whole genome shotgun (WGS) entry which is preliminary data.</text>
</comment>
<dbReference type="InterPro" id="IPR010425">
    <property type="entry name" value="Caps_synth_GfcC-like_C"/>
</dbReference>
<accession>A0A370FIW9</accession>
<sequence>MKTRERTFRLHPLRIQLLAAFGLGAAVVAQAQPAPAEDPAPLPTLEGERLSHWLLRQSPQPADPALAWLVPQEKLPQQYLRNVLLVHLERSAAQLSGQDREIRQRLLAWLHSLPATGRVALSITDPRWLEVNPGQDPMARDRARFALPTGRTADVVVVQPDGTLCHVPHASGRWVGDYLQACGRMGAADWAWLAQPDGRTTRIGIAGWNAEAGVEPAPGAWLWAPPRTMADLVAASEGLIKFLATQGPAPARPGPVAAPAGTSTPSTAFVADGSLPAVASALPRPLDVSANDWGETGLLQTPTARMASAGEIRASYSSVWPYSRLNIMFQPFDWMEAGFRYTSISNREYGPSISTQSYKDKSIDVKFRLMRESTYLPEVSLGFRDIGGTGLFSSEYLVGNKRWGDLDFSLGIGWGYMGSSGNISNPFTLLSDRFKTRPAASTAGEANLSSYFRGPAALFGGVQWRTPWDPLTLKIEYDGNNYQSEPFSNALPRRSPINVGLAYKLNKNVTLAAGFERGDKFMIGLTLSGNAAEAQTPKLLDPPLPRFVPEAPAKPPGWASTAEQVETQTGWRVLRIAPKDDVLHLWVSDSDAVYREVRSDRAVAVLHHSAPAGIRTFVIHYEERGIAIQAQAFQRDEWVAAHAQPLPPHLARNVTQRDYAPVPDEPTEAQLPPATGSGGPAETATAWERPADRFNFSISPNFSQVVGGPNNFALVELGAKANAQYRFTQQTWLQGQVNLRLADNYGSFTYDAPSNLPRVRTDQRLYLTTSRVTVPNLQLTHVGQLASDQYYSVYGGYLESMFAGVGGEWLYRPWGSRLAFGIDINHVRQREYAQHFSLRDYQVNTGHASLYWNTGWNGVLVRLSAGQYLAGDRGVSIDIAKRFDNGLTMGAYATKTNVSSAQFGEGSFDKGIFISIPLDALLPRSSRSVIGFNWSPLTRDGGARLGRAVTLYDLTYARDPDSRSFGPPPDTRPRAGDNILDFDVQR</sequence>
<protein>
    <submittedName>
        <fullName evidence="4">Capsule biosynthesis protein GfcC</fullName>
    </submittedName>
</protein>
<dbReference type="OrthoDB" id="19542at2"/>
<feature type="chain" id="PRO_5016604440" evidence="2">
    <location>
        <begin position="32"/>
        <end position="986"/>
    </location>
</feature>
<dbReference type="AlphaFoldDB" id="A0A370FIW9"/>
<evidence type="ECO:0000313" key="4">
    <source>
        <dbReference type="EMBL" id="RDI27111.1"/>
    </source>
</evidence>
<gene>
    <name evidence="4" type="ORF">DFR41_102143</name>
</gene>
<dbReference type="InterPro" id="IPR010344">
    <property type="entry name" value="YbjH"/>
</dbReference>
<dbReference type="Proteomes" id="UP000255265">
    <property type="component" value="Unassembled WGS sequence"/>
</dbReference>